<dbReference type="CDD" id="cd14509">
    <property type="entry name" value="PTP_PTEN"/>
    <property type="match status" value="1"/>
</dbReference>
<reference evidence="8" key="1">
    <citation type="submission" date="2019-10" db="EMBL/GenBank/DDBJ databases">
        <authorList>
            <person name="Zhang R."/>
            <person name="Pan Y."/>
            <person name="Wang J."/>
            <person name="Ma R."/>
            <person name="Yu S."/>
        </authorList>
    </citation>
    <scope>NUCLEOTIDE SEQUENCE</scope>
    <source>
        <strain evidence="8">LA-IB0</strain>
        <tissue evidence="8">Leaf</tissue>
    </source>
</reference>
<keyword evidence="4" id="KW-0443">Lipid metabolism</keyword>
<keyword evidence="3" id="KW-0904">Protein phosphatase</keyword>
<comment type="similarity">
    <text evidence="1">Belongs to the PTEN phosphatase protein family.</text>
</comment>
<name>A0AAV6XQ76_9LAMI</name>
<comment type="caution">
    <text evidence="8">The sequence shown here is derived from an EMBL/GenBank/DDBJ whole genome shotgun (WGS) entry which is preliminary data.</text>
</comment>
<dbReference type="GO" id="GO:0046856">
    <property type="term" value="P:phosphatidylinositol dephosphorylation"/>
    <property type="evidence" value="ECO:0007669"/>
    <property type="project" value="TreeGrafter"/>
</dbReference>
<accession>A0AAV6XQ76</accession>
<evidence type="ECO:0000256" key="1">
    <source>
        <dbReference type="ARBA" id="ARBA00007881"/>
    </source>
</evidence>
<sequence>MGLKLSKKGPKTPENLSLNDIQRQMLSCLWRNYIRNLVSKKRRRMLVAGYDLDMTYITDRVLAMSFPAERMRAMYRNPLWQVKSVLEMRHHGHYKVYNLCIEQSYDASHFNGCVERYPFDDNHVPPLSMIKEFCEDVHSWLSSDPKNIAVVHCMAGKGRTGLMVSCYLAYTGMSAEKALQVYAEKRTTNNEGVSIASQRRYVGYWEKILSLSKRVNLNSHCLNLPKPCPRELQRIRLYDTVNIDRIFVVISELQKIPGQRYCPPAEVSKSCCRRIEADYEKCNSPRYYYSFVESDEEKKEVKEPRLVVQMDTESSIIYQKTCLGHYYEKPVHVTGDVQIIFYERLIGGRLFYACFNTAFITSSLLQFSTWDLDKVGKRGRSICGPSFCLELFFGPSNVNCLAPPSNDDDLRTDEQFQMNSKADL</sequence>
<dbReference type="InterPro" id="IPR014020">
    <property type="entry name" value="Tensin_C2-dom"/>
</dbReference>
<dbReference type="GO" id="GO:0016314">
    <property type="term" value="F:phosphatidylinositol-3,4,5-trisphosphate 3-phosphatase activity"/>
    <property type="evidence" value="ECO:0007669"/>
    <property type="project" value="TreeGrafter"/>
</dbReference>
<dbReference type="InterPro" id="IPR000387">
    <property type="entry name" value="Tyr_Pase_dom"/>
</dbReference>
<evidence type="ECO:0000313" key="9">
    <source>
        <dbReference type="Proteomes" id="UP000826271"/>
    </source>
</evidence>
<evidence type="ECO:0000259" key="7">
    <source>
        <dbReference type="PROSITE" id="PS51182"/>
    </source>
</evidence>
<dbReference type="PANTHER" id="PTHR12305">
    <property type="entry name" value="PHOSPHATASE WITH HOMOLOGY TO TENSIN"/>
    <property type="match status" value="1"/>
</dbReference>
<dbReference type="Gene3D" id="3.90.190.10">
    <property type="entry name" value="Protein tyrosine phosphatase superfamily"/>
    <property type="match status" value="1"/>
</dbReference>
<dbReference type="InterPro" id="IPR057023">
    <property type="entry name" value="PTP-SAK"/>
</dbReference>
<dbReference type="InterPro" id="IPR035892">
    <property type="entry name" value="C2_domain_sf"/>
</dbReference>
<dbReference type="SUPFAM" id="SSF52799">
    <property type="entry name" value="(Phosphotyrosine protein) phosphatases II"/>
    <property type="match status" value="1"/>
</dbReference>
<dbReference type="PROSITE" id="PS00383">
    <property type="entry name" value="TYR_PHOSPHATASE_1"/>
    <property type="match status" value="1"/>
</dbReference>
<keyword evidence="9" id="KW-1185">Reference proteome</keyword>
<dbReference type="Pfam" id="PF22784">
    <property type="entry name" value="PTP-SAK"/>
    <property type="match status" value="1"/>
</dbReference>
<protein>
    <recommendedName>
        <fullName evidence="10">Phosphatidylinositol-3,4,5-trisphosphate 3-phosphatase</fullName>
    </recommendedName>
</protein>
<dbReference type="PANTHER" id="PTHR12305:SF60">
    <property type="entry name" value="PHOSPHATIDYLINOSITOL 3,4,5-TRISPHOSPHATE 3-PHOSPHATASE TPTE2-RELATED"/>
    <property type="match status" value="1"/>
</dbReference>
<dbReference type="InterPro" id="IPR051281">
    <property type="entry name" value="Dual-spec_lipid-protein_phosph"/>
</dbReference>
<evidence type="ECO:0000256" key="3">
    <source>
        <dbReference type="ARBA" id="ARBA00022912"/>
    </source>
</evidence>
<dbReference type="FunFam" id="3.90.190.10:FF:000029">
    <property type="entry name" value="Phosphatidylinositol 3,4,5-trisphosphate 3-phosphatase and dual-specificity protein phosphatase PTEN"/>
    <property type="match status" value="1"/>
</dbReference>
<dbReference type="PROSITE" id="PS51181">
    <property type="entry name" value="PPASE_TENSIN"/>
    <property type="match status" value="1"/>
</dbReference>
<keyword evidence="2" id="KW-0378">Hydrolase</keyword>
<proteinExistence type="inferred from homology"/>
<dbReference type="SUPFAM" id="SSF49562">
    <property type="entry name" value="C2 domain (Calcium/lipid-binding domain, CaLB)"/>
    <property type="match status" value="1"/>
</dbReference>
<dbReference type="SMART" id="SM01326">
    <property type="entry name" value="PTEN_C2"/>
    <property type="match status" value="1"/>
</dbReference>
<organism evidence="8 9">
    <name type="scientific">Buddleja alternifolia</name>
    <dbReference type="NCBI Taxonomy" id="168488"/>
    <lineage>
        <taxon>Eukaryota</taxon>
        <taxon>Viridiplantae</taxon>
        <taxon>Streptophyta</taxon>
        <taxon>Embryophyta</taxon>
        <taxon>Tracheophyta</taxon>
        <taxon>Spermatophyta</taxon>
        <taxon>Magnoliopsida</taxon>
        <taxon>eudicotyledons</taxon>
        <taxon>Gunneridae</taxon>
        <taxon>Pentapetalae</taxon>
        <taxon>asterids</taxon>
        <taxon>lamiids</taxon>
        <taxon>Lamiales</taxon>
        <taxon>Scrophulariaceae</taxon>
        <taxon>Buddlejeae</taxon>
        <taxon>Buddleja</taxon>
    </lineage>
</organism>
<evidence type="ECO:0000259" key="5">
    <source>
        <dbReference type="PROSITE" id="PS50056"/>
    </source>
</evidence>
<dbReference type="GO" id="GO:0005829">
    <property type="term" value="C:cytosol"/>
    <property type="evidence" value="ECO:0007669"/>
    <property type="project" value="TreeGrafter"/>
</dbReference>
<evidence type="ECO:0000259" key="6">
    <source>
        <dbReference type="PROSITE" id="PS51181"/>
    </source>
</evidence>
<dbReference type="InterPro" id="IPR016130">
    <property type="entry name" value="Tyr_Pase_AS"/>
</dbReference>
<dbReference type="InterPro" id="IPR029021">
    <property type="entry name" value="Prot-tyrosine_phosphatase-like"/>
</dbReference>
<dbReference type="InterPro" id="IPR045101">
    <property type="entry name" value="PTP_PTEN"/>
</dbReference>
<dbReference type="AlphaFoldDB" id="A0AAV6XQ76"/>
<evidence type="ECO:0000256" key="2">
    <source>
        <dbReference type="ARBA" id="ARBA00022801"/>
    </source>
</evidence>
<feature type="domain" description="Phosphatase tensin-type" evidence="6">
    <location>
        <begin position="43"/>
        <end position="212"/>
    </location>
</feature>
<feature type="domain" description="Tyrosine specific protein phosphatases" evidence="5">
    <location>
        <begin position="131"/>
        <end position="186"/>
    </location>
</feature>
<gene>
    <name evidence="8" type="ORF">BUALT_Bualt04G0139800</name>
</gene>
<dbReference type="GO" id="GO:0004725">
    <property type="term" value="F:protein tyrosine phosphatase activity"/>
    <property type="evidence" value="ECO:0007669"/>
    <property type="project" value="TreeGrafter"/>
</dbReference>
<dbReference type="PROSITE" id="PS51182">
    <property type="entry name" value="C2_TENSIN"/>
    <property type="match status" value="1"/>
</dbReference>
<evidence type="ECO:0000256" key="4">
    <source>
        <dbReference type="ARBA" id="ARBA00023098"/>
    </source>
</evidence>
<evidence type="ECO:0008006" key="10">
    <source>
        <dbReference type="Google" id="ProtNLM"/>
    </source>
</evidence>
<evidence type="ECO:0000313" key="8">
    <source>
        <dbReference type="EMBL" id="KAG8384648.1"/>
    </source>
</evidence>
<dbReference type="PROSITE" id="PS50056">
    <property type="entry name" value="TYR_PHOSPHATASE_2"/>
    <property type="match status" value="1"/>
</dbReference>
<dbReference type="Pfam" id="PF10409">
    <property type="entry name" value="PTEN_C2"/>
    <property type="match status" value="1"/>
</dbReference>
<dbReference type="InterPro" id="IPR029023">
    <property type="entry name" value="Tensin_phosphatase"/>
</dbReference>
<dbReference type="Proteomes" id="UP000826271">
    <property type="component" value="Unassembled WGS sequence"/>
</dbReference>
<dbReference type="Gene3D" id="2.60.40.1110">
    <property type="match status" value="1"/>
</dbReference>
<feature type="domain" description="C2 tensin-type" evidence="7">
    <location>
        <begin position="243"/>
        <end position="396"/>
    </location>
</feature>
<dbReference type="EMBL" id="WHWC01000004">
    <property type="protein sequence ID" value="KAG8384648.1"/>
    <property type="molecule type" value="Genomic_DNA"/>
</dbReference>